<dbReference type="InterPro" id="IPR002023">
    <property type="entry name" value="NuoE-like"/>
</dbReference>
<evidence type="ECO:0000256" key="1">
    <source>
        <dbReference type="ARBA" id="ARBA00010643"/>
    </source>
</evidence>
<organism evidence="8 9">
    <name type="scientific">Labrys miyagiensis</name>
    <dbReference type="NCBI Taxonomy" id="346912"/>
    <lineage>
        <taxon>Bacteria</taxon>
        <taxon>Pseudomonadati</taxon>
        <taxon>Pseudomonadota</taxon>
        <taxon>Alphaproteobacteria</taxon>
        <taxon>Hyphomicrobiales</taxon>
        <taxon>Xanthobacteraceae</taxon>
        <taxon>Labrys</taxon>
    </lineage>
</organism>
<evidence type="ECO:0000256" key="7">
    <source>
        <dbReference type="SAM" id="MobiDB-lite"/>
    </source>
</evidence>
<dbReference type="PROSITE" id="PS01099">
    <property type="entry name" value="COMPLEX1_24K"/>
    <property type="match status" value="1"/>
</dbReference>
<dbReference type="InterPro" id="IPR041921">
    <property type="entry name" value="NuoE_N"/>
</dbReference>
<gene>
    <name evidence="8" type="ORF">GCM10007874_18260</name>
</gene>
<reference evidence="9" key="1">
    <citation type="journal article" date="2019" name="Int. J. Syst. Evol. Microbiol.">
        <title>The Global Catalogue of Microorganisms (GCM) 10K type strain sequencing project: providing services to taxonomists for standard genome sequencing and annotation.</title>
        <authorList>
            <consortium name="The Broad Institute Genomics Platform"/>
            <consortium name="The Broad Institute Genome Sequencing Center for Infectious Disease"/>
            <person name="Wu L."/>
            <person name="Ma J."/>
        </authorList>
    </citation>
    <scope>NUCLEOTIDE SEQUENCE [LARGE SCALE GENOMIC DNA]</scope>
    <source>
        <strain evidence="9">NBRC 101365</strain>
    </source>
</reference>
<dbReference type="EMBL" id="BSPC01000015">
    <property type="protein sequence ID" value="GLS18809.1"/>
    <property type="molecule type" value="Genomic_DNA"/>
</dbReference>
<evidence type="ECO:0000256" key="6">
    <source>
        <dbReference type="ARBA" id="ARBA00034078"/>
    </source>
</evidence>
<dbReference type="PANTHER" id="PTHR10371:SF3">
    <property type="entry name" value="NADH DEHYDROGENASE [UBIQUINONE] FLAVOPROTEIN 2, MITOCHONDRIAL"/>
    <property type="match status" value="1"/>
</dbReference>
<dbReference type="InterPro" id="IPR042128">
    <property type="entry name" value="NuoE_dom"/>
</dbReference>
<feature type="region of interest" description="Disordered" evidence="7">
    <location>
        <begin position="174"/>
        <end position="199"/>
    </location>
</feature>
<name>A0ABQ6CJA9_9HYPH</name>
<dbReference type="NCBIfam" id="NF005724">
    <property type="entry name" value="PRK07539.1-4"/>
    <property type="match status" value="1"/>
</dbReference>
<keyword evidence="4" id="KW-0408">Iron</keyword>
<keyword evidence="9" id="KW-1185">Reference proteome</keyword>
<dbReference type="PANTHER" id="PTHR10371">
    <property type="entry name" value="NADH DEHYDROGENASE UBIQUINONE FLAVOPROTEIN 2, MITOCHONDRIAL"/>
    <property type="match status" value="1"/>
</dbReference>
<keyword evidence="2" id="KW-0001">2Fe-2S</keyword>
<comment type="similarity">
    <text evidence="1">Belongs to the complex I 24 kDa subunit family.</text>
</comment>
<dbReference type="Gene3D" id="3.40.30.10">
    <property type="entry name" value="Glutaredoxin"/>
    <property type="match status" value="1"/>
</dbReference>
<evidence type="ECO:0000256" key="4">
    <source>
        <dbReference type="ARBA" id="ARBA00023004"/>
    </source>
</evidence>
<dbReference type="InterPro" id="IPR036249">
    <property type="entry name" value="Thioredoxin-like_sf"/>
</dbReference>
<dbReference type="CDD" id="cd03064">
    <property type="entry name" value="TRX_Fd_NuoE"/>
    <property type="match status" value="1"/>
</dbReference>
<comment type="caution">
    <text evidence="8">The sequence shown here is derived from an EMBL/GenBank/DDBJ whole genome shotgun (WGS) entry which is preliminary data.</text>
</comment>
<evidence type="ECO:0000313" key="9">
    <source>
        <dbReference type="Proteomes" id="UP001156882"/>
    </source>
</evidence>
<evidence type="ECO:0008006" key="10">
    <source>
        <dbReference type="Google" id="ProtNLM"/>
    </source>
</evidence>
<comment type="cofactor">
    <cofactor evidence="6">
        <name>[2Fe-2S] cluster</name>
        <dbReference type="ChEBI" id="CHEBI:190135"/>
    </cofactor>
</comment>
<evidence type="ECO:0000313" key="8">
    <source>
        <dbReference type="EMBL" id="GLS18809.1"/>
    </source>
</evidence>
<dbReference type="SUPFAM" id="SSF52833">
    <property type="entry name" value="Thioredoxin-like"/>
    <property type="match status" value="1"/>
</dbReference>
<proteinExistence type="inferred from homology"/>
<dbReference type="Gene3D" id="1.10.10.1590">
    <property type="entry name" value="NADH-quinone oxidoreductase subunit E"/>
    <property type="match status" value="1"/>
</dbReference>
<accession>A0ABQ6CJA9</accession>
<dbReference type="RefSeq" id="WP_284311680.1">
    <property type="nucleotide sequence ID" value="NZ_BSPC01000015.1"/>
</dbReference>
<keyword evidence="5" id="KW-0411">Iron-sulfur</keyword>
<keyword evidence="3" id="KW-0479">Metal-binding</keyword>
<dbReference type="Proteomes" id="UP001156882">
    <property type="component" value="Unassembled WGS sequence"/>
</dbReference>
<evidence type="ECO:0000256" key="3">
    <source>
        <dbReference type="ARBA" id="ARBA00022723"/>
    </source>
</evidence>
<dbReference type="Pfam" id="PF01257">
    <property type="entry name" value="2Fe-2S_thioredx"/>
    <property type="match status" value="1"/>
</dbReference>
<protein>
    <recommendedName>
        <fullName evidence="10">NADH dehydrogenase subunit E</fullName>
    </recommendedName>
</protein>
<evidence type="ECO:0000256" key="2">
    <source>
        <dbReference type="ARBA" id="ARBA00022714"/>
    </source>
</evidence>
<dbReference type="NCBIfam" id="TIGR01958">
    <property type="entry name" value="nuoE_fam"/>
    <property type="match status" value="1"/>
</dbReference>
<sequence length="378" mass="40090">MSVRRLAPQELQPASFAFTAENEAWIDQQIAKYPPGRQASAVIPLLWKAQEQAGGWVSQAAIEVIAARLGMAKIRVLEIATFYTMFALEPVGKFFIQLCGTTPCQLCGAEGLKDVMRKRIGPQHHVTEDGNFSWLEVECLGACCNAPMVQINADFYEDLTPEILNKIMDDLAAGKEVKPGPQNGRFSSEPEGGALTLTDPSLYDGSVIGSWKKRFEEEKAKKEAADAAKAAAAANPAPAPAAPAPAAAPASAAAAPVAPAPLAPAPGTTAAPVAPAPAASPAPVSDAYKPVFLTAAREGGPDDLKLIYGVGPKLEEVLHHMGVYHFDQIAAWNTDNLAWVDQNLGAFKGRAIRDGWVEQAKKLATGWRPEHAAGDKPD</sequence>
<evidence type="ECO:0000256" key="5">
    <source>
        <dbReference type="ARBA" id="ARBA00023014"/>
    </source>
</evidence>